<evidence type="ECO:0000313" key="3">
    <source>
        <dbReference type="Proteomes" id="UP000318081"/>
    </source>
</evidence>
<dbReference type="RefSeq" id="WP_145218365.1">
    <property type="nucleotide sequence ID" value="NZ_CP036432.1"/>
</dbReference>
<dbReference type="EMBL" id="CP036432">
    <property type="protein sequence ID" value="QDV86982.1"/>
    <property type="molecule type" value="Genomic_DNA"/>
</dbReference>
<protein>
    <submittedName>
        <fullName evidence="1">Uncharacterized protein</fullName>
    </submittedName>
</protein>
<organism evidence="1 3">
    <name type="scientific">Stieleria magnilauensis</name>
    <dbReference type="NCBI Taxonomy" id="2527963"/>
    <lineage>
        <taxon>Bacteria</taxon>
        <taxon>Pseudomonadati</taxon>
        <taxon>Planctomycetota</taxon>
        <taxon>Planctomycetia</taxon>
        <taxon>Pirellulales</taxon>
        <taxon>Pirellulaceae</taxon>
        <taxon>Stieleria</taxon>
    </lineage>
</organism>
<evidence type="ECO:0000313" key="1">
    <source>
        <dbReference type="EMBL" id="QDV86904.1"/>
    </source>
</evidence>
<keyword evidence="3" id="KW-1185">Reference proteome</keyword>
<reference evidence="1 3" key="1">
    <citation type="submission" date="2019-02" db="EMBL/GenBank/DDBJ databases">
        <title>Deep-cultivation of Planctomycetes and their phenomic and genomic characterization uncovers novel biology.</title>
        <authorList>
            <person name="Wiegand S."/>
            <person name="Jogler M."/>
            <person name="Boedeker C."/>
            <person name="Pinto D."/>
            <person name="Vollmers J."/>
            <person name="Rivas-Marin E."/>
            <person name="Kohn T."/>
            <person name="Peeters S.H."/>
            <person name="Heuer A."/>
            <person name="Rast P."/>
            <person name="Oberbeckmann S."/>
            <person name="Bunk B."/>
            <person name="Jeske O."/>
            <person name="Meyerdierks A."/>
            <person name="Storesund J.E."/>
            <person name="Kallscheuer N."/>
            <person name="Luecker S."/>
            <person name="Lage O.M."/>
            <person name="Pohl T."/>
            <person name="Merkel B.J."/>
            <person name="Hornburger P."/>
            <person name="Mueller R.-W."/>
            <person name="Bruemmer F."/>
            <person name="Labrenz M."/>
            <person name="Spormann A.M."/>
            <person name="Op den Camp H."/>
            <person name="Overmann J."/>
            <person name="Amann R."/>
            <person name="Jetten M.S.M."/>
            <person name="Mascher T."/>
            <person name="Medema M.H."/>
            <person name="Devos D.P."/>
            <person name="Kaster A.-K."/>
            <person name="Ovreas L."/>
            <person name="Rohde M."/>
            <person name="Galperin M.Y."/>
            <person name="Jogler C."/>
        </authorList>
    </citation>
    <scope>NUCLEOTIDE SEQUENCE [LARGE SCALE GENOMIC DNA]</scope>
    <source>
        <strain evidence="1 3">TBK1r</strain>
    </source>
</reference>
<dbReference type="Proteomes" id="UP000318081">
    <property type="component" value="Chromosome"/>
</dbReference>
<gene>
    <name evidence="1" type="ORF">TBK1r_59310</name>
    <name evidence="2" type="ORF">TBK1r_60090</name>
</gene>
<dbReference type="EMBL" id="CP036432">
    <property type="protein sequence ID" value="QDV86904.1"/>
    <property type="molecule type" value="Genomic_DNA"/>
</dbReference>
<evidence type="ECO:0000313" key="2">
    <source>
        <dbReference type="EMBL" id="QDV86982.1"/>
    </source>
</evidence>
<proteinExistence type="predicted"/>
<name>A0ABX5Y493_9BACT</name>
<accession>A0ABX5Y493</accession>
<sequence>MTTETKAKLFAVRATYGNQSGMISHDYIFGYDPTVFRNRADAENHAESLKETAAGCNWGDDDAPEYYVQEIGQDEMWASEEIAQ</sequence>